<gene>
    <name evidence="1" type="ORF">CCMP2556_LOCUS19793</name>
    <name evidence="2" type="ORF">CCMP2556_LOCUS21947</name>
</gene>
<evidence type="ECO:0000313" key="1">
    <source>
        <dbReference type="EMBL" id="CAK9035155.1"/>
    </source>
</evidence>
<dbReference type="PANTHER" id="PTHR14614">
    <property type="entry name" value="HEPATOCELLULAR CARCINOMA-ASSOCIATED ANTIGEN"/>
    <property type="match status" value="1"/>
</dbReference>
<evidence type="ECO:0000313" key="2">
    <source>
        <dbReference type="EMBL" id="CAK9040835.1"/>
    </source>
</evidence>
<sequence length="274" mass="29926">MLCQRSRAGRHCYKRRMCNGCILVTAGFRPWWRCSPAEWEVPLKLRVGEKEFRRLVKPPSVEALWEWYEEHGKTSADPSWAQVWPCAAALALLLTRQPGYTVRGKRVVELGAGLGVAGLAAALAGADVLLLDREPLALHCAASTAALQSLPVGAVDAPHAEHMVRAAVYDWSASQTFNFPADVVVASEVLYDPSEALQVSVSAMKLMGEAPQLRNCRLLITDPRRERCPGTREALATGLRQAGATVELYEAPTPCLGDGLQDQEDVAVIDAIWK</sequence>
<organism evidence="1 3">
    <name type="scientific">Durusdinium trenchii</name>
    <dbReference type="NCBI Taxonomy" id="1381693"/>
    <lineage>
        <taxon>Eukaryota</taxon>
        <taxon>Sar</taxon>
        <taxon>Alveolata</taxon>
        <taxon>Dinophyceae</taxon>
        <taxon>Suessiales</taxon>
        <taxon>Symbiodiniaceae</taxon>
        <taxon>Durusdinium</taxon>
    </lineage>
</organism>
<evidence type="ECO:0000313" key="3">
    <source>
        <dbReference type="Proteomes" id="UP001642484"/>
    </source>
</evidence>
<dbReference type="EMBL" id="CAXAMN010013447">
    <property type="protein sequence ID" value="CAK9040835.1"/>
    <property type="molecule type" value="Genomic_DNA"/>
</dbReference>
<dbReference type="InterPro" id="IPR019410">
    <property type="entry name" value="Methyltransf_16"/>
</dbReference>
<dbReference type="Proteomes" id="UP001642484">
    <property type="component" value="Unassembled WGS sequence"/>
</dbReference>
<dbReference type="SUPFAM" id="SSF53335">
    <property type="entry name" value="S-adenosyl-L-methionine-dependent methyltransferases"/>
    <property type="match status" value="1"/>
</dbReference>
<keyword evidence="3" id="KW-1185">Reference proteome</keyword>
<reference evidence="1 3" key="1">
    <citation type="submission" date="2024-02" db="EMBL/GenBank/DDBJ databases">
        <authorList>
            <person name="Chen Y."/>
            <person name="Shah S."/>
            <person name="Dougan E. K."/>
            <person name="Thang M."/>
            <person name="Chan C."/>
        </authorList>
    </citation>
    <scope>NUCLEOTIDE SEQUENCE [LARGE SCALE GENOMIC DNA]</scope>
</reference>
<protein>
    <submittedName>
        <fullName evidence="1">Uncharacterized protein</fullName>
    </submittedName>
</protein>
<dbReference type="Gene3D" id="3.40.50.150">
    <property type="entry name" value="Vaccinia Virus protein VP39"/>
    <property type="match status" value="1"/>
</dbReference>
<name>A0ABP0L7M0_9DINO</name>
<dbReference type="EMBL" id="CAXAMN010011392">
    <property type="protein sequence ID" value="CAK9035155.1"/>
    <property type="molecule type" value="Genomic_DNA"/>
</dbReference>
<comment type="caution">
    <text evidence="1">The sequence shown here is derived from an EMBL/GenBank/DDBJ whole genome shotgun (WGS) entry which is preliminary data.</text>
</comment>
<proteinExistence type="predicted"/>
<accession>A0ABP0L7M0</accession>
<dbReference type="InterPro" id="IPR029063">
    <property type="entry name" value="SAM-dependent_MTases_sf"/>
</dbReference>
<dbReference type="Pfam" id="PF10294">
    <property type="entry name" value="Methyltransf_16"/>
    <property type="match status" value="1"/>
</dbReference>
<dbReference type="PANTHER" id="PTHR14614:SF132">
    <property type="entry name" value="PROTEIN-LYSINE METHYLTRANSFERASE C42C1.13"/>
    <property type="match status" value="1"/>
</dbReference>